<keyword evidence="2" id="KW-1133">Transmembrane helix</keyword>
<keyword evidence="2" id="KW-0812">Transmembrane</keyword>
<sequence length="388" mass="43707">MAPHSEVDEEQQQQPEVIGASETNENVVTAEEEDVRSRVRRGQDAIPCSSTSSTSEIQASCDPEKGDVEKCDIESGIQRRGTDTSIFSRFTRAMTGLSSNSKSEDEDIGQQPEDIDYHPMGYPRLGAFINSDENFLMCRRYGLLHTRVMLYRQDELRELEEKLLGLDAEDGDENPRMLNSRVRDDRRENQERRKLILEIDAKLKEYDDCVLRARAMAQLPQTSDRNYKSVSSYVTNNAPLVCKESSTFTDRRAQDFVALVDPKEGSWFDAAIEDLLTVMPSPLARLIFSDPAQRRSTRDGTVYLYSKSRIDYFARILIALLAVGLLMAPVVVLFLHEESGGIKIAIVLLFTLFFAGALSVFTKAKRHEVFAATAAYCAVLVVFLGNFQ</sequence>
<name>A0AA39YM52_9PEZI</name>
<dbReference type="AlphaFoldDB" id="A0AA39YM52"/>
<keyword evidence="2" id="KW-0472">Membrane</keyword>
<evidence type="ECO:0000256" key="1">
    <source>
        <dbReference type="SAM" id="MobiDB-lite"/>
    </source>
</evidence>
<proteinExistence type="predicted"/>
<protein>
    <recommendedName>
        <fullName evidence="3">DUF6594 domain-containing protein</fullName>
    </recommendedName>
</protein>
<dbReference type="Pfam" id="PF20237">
    <property type="entry name" value="DUF6594"/>
    <property type="match status" value="1"/>
</dbReference>
<feature type="region of interest" description="Disordered" evidence="1">
    <location>
        <begin position="1"/>
        <end position="65"/>
    </location>
</feature>
<dbReference type="PANTHER" id="PTHR34502:SF3">
    <property type="entry name" value="DUF6594 DOMAIN-CONTAINING PROTEIN"/>
    <property type="match status" value="1"/>
</dbReference>
<dbReference type="PANTHER" id="PTHR34502">
    <property type="entry name" value="DUF6594 DOMAIN-CONTAINING PROTEIN-RELATED"/>
    <property type="match status" value="1"/>
</dbReference>
<evidence type="ECO:0000313" key="4">
    <source>
        <dbReference type="EMBL" id="KAK0654086.1"/>
    </source>
</evidence>
<evidence type="ECO:0000259" key="3">
    <source>
        <dbReference type="Pfam" id="PF20237"/>
    </source>
</evidence>
<feature type="transmembrane region" description="Helical" evidence="2">
    <location>
        <begin position="312"/>
        <end position="335"/>
    </location>
</feature>
<dbReference type="EMBL" id="JAUJDW010000023">
    <property type="protein sequence ID" value="KAK0654086.1"/>
    <property type="molecule type" value="Genomic_DNA"/>
</dbReference>
<evidence type="ECO:0000256" key="2">
    <source>
        <dbReference type="SAM" id="Phobius"/>
    </source>
</evidence>
<evidence type="ECO:0000313" key="5">
    <source>
        <dbReference type="Proteomes" id="UP001175001"/>
    </source>
</evidence>
<reference evidence="4" key="1">
    <citation type="submission" date="2023-06" db="EMBL/GenBank/DDBJ databases">
        <title>Multi-omics analyses reveal the molecular pathogenesis toolkit of Lasiodiplodia hormozganensis, a cross-kingdom pathogen.</title>
        <authorList>
            <person name="Felix C."/>
            <person name="Meneses R."/>
            <person name="Goncalves M.F.M."/>
            <person name="Tilleman L."/>
            <person name="Duarte A.S."/>
            <person name="Jorrin-Novo J.V."/>
            <person name="Van De Peer Y."/>
            <person name="Deforce D."/>
            <person name="Van Nieuwerburgh F."/>
            <person name="Esteves A.C."/>
            <person name="Alves A."/>
        </authorList>
    </citation>
    <scope>NUCLEOTIDE SEQUENCE</scope>
    <source>
        <strain evidence="4">CBS 339.90</strain>
    </source>
</reference>
<feature type="domain" description="DUF6594" evidence="3">
    <location>
        <begin position="122"/>
        <end position="381"/>
    </location>
</feature>
<accession>A0AA39YM52</accession>
<dbReference type="InterPro" id="IPR046529">
    <property type="entry name" value="DUF6594"/>
</dbReference>
<feature type="transmembrane region" description="Helical" evidence="2">
    <location>
        <begin position="369"/>
        <end position="387"/>
    </location>
</feature>
<organism evidence="4 5">
    <name type="scientific">Lasiodiplodia hormozganensis</name>
    <dbReference type="NCBI Taxonomy" id="869390"/>
    <lineage>
        <taxon>Eukaryota</taxon>
        <taxon>Fungi</taxon>
        <taxon>Dikarya</taxon>
        <taxon>Ascomycota</taxon>
        <taxon>Pezizomycotina</taxon>
        <taxon>Dothideomycetes</taxon>
        <taxon>Dothideomycetes incertae sedis</taxon>
        <taxon>Botryosphaeriales</taxon>
        <taxon>Botryosphaeriaceae</taxon>
        <taxon>Lasiodiplodia</taxon>
    </lineage>
</organism>
<dbReference type="Proteomes" id="UP001175001">
    <property type="component" value="Unassembled WGS sequence"/>
</dbReference>
<comment type="caution">
    <text evidence="4">The sequence shown here is derived from an EMBL/GenBank/DDBJ whole genome shotgun (WGS) entry which is preliminary data.</text>
</comment>
<feature type="compositionally biased region" description="Low complexity" evidence="1">
    <location>
        <begin position="12"/>
        <end position="29"/>
    </location>
</feature>
<feature type="transmembrane region" description="Helical" evidence="2">
    <location>
        <begin position="341"/>
        <end position="362"/>
    </location>
</feature>
<keyword evidence="5" id="KW-1185">Reference proteome</keyword>
<gene>
    <name evidence="4" type="ORF">DIS24_g5468</name>
</gene>